<dbReference type="Pfam" id="PF00005">
    <property type="entry name" value="ABC_tran"/>
    <property type="match status" value="1"/>
</dbReference>
<dbReference type="InterPro" id="IPR050319">
    <property type="entry name" value="ABC_transp_ATP-bind"/>
</dbReference>
<proteinExistence type="inferred from homology"/>
<comment type="similarity">
    <text evidence="1">Belongs to the ABC transporter superfamily.</text>
</comment>
<dbReference type="Pfam" id="PF08352">
    <property type="entry name" value="oligo_HPY"/>
    <property type="match status" value="1"/>
</dbReference>
<dbReference type="InterPro" id="IPR017871">
    <property type="entry name" value="ABC_transporter-like_CS"/>
</dbReference>
<evidence type="ECO:0000256" key="3">
    <source>
        <dbReference type="ARBA" id="ARBA00022741"/>
    </source>
</evidence>
<accession>C0CHZ9</accession>
<evidence type="ECO:0000313" key="6">
    <source>
        <dbReference type="EMBL" id="EEG50587.1"/>
    </source>
</evidence>
<evidence type="ECO:0000259" key="5">
    <source>
        <dbReference type="PROSITE" id="PS50893"/>
    </source>
</evidence>
<dbReference type="SMART" id="SM00382">
    <property type="entry name" value="AAA"/>
    <property type="match status" value="1"/>
</dbReference>
<keyword evidence="4" id="KW-0067">ATP-binding</keyword>
<organism evidence="6 7">
    <name type="scientific">Blautia hydrogenotrophica (strain DSM 10507 / JCM 14656 / S5a33)</name>
    <name type="common">Ruminococcus hydrogenotrophicus</name>
    <dbReference type="NCBI Taxonomy" id="476272"/>
    <lineage>
        <taxon>Bacteria</taxon>
        <taxon>Bacillati</taxon>
        <taxon>Bacillota</taxon>
        <taxon>Clostridia</taxon>
        <taxon>Lachnospirales</taxon>
        <taxon>Lachnospiraceae</taxon>
        <taxon>Blautia</taxon>
    </lineage>
</organism>
<dbReference type="InterPro" id="IPR003593">
    <property type="entry name" value="AAA+_ATPase"/>
</dbReference>
<reference evidence="6 7" key="1">
    <citation type="submission" date="2009-01" db="EMBL/GenBank/DDBJ databases">
        <authorList>
            <person name="Fulton L."/>
            <person name="Clifton S."/>
            <person name="Fulton B."/>
            <person name="Xu J."/>
            <person name="Minx P."/>
            <person name="Pepin K.H."/>
            <person name="Johnson M."/>
            <person name="Bhonagiri V."/>
            <person name="Nash W.E."/>
            <person name="Mardis E.R."/>
            <person name="Wilson R.K."/>
        </authorList>
    </citation>
    <scope>NUCLEOTIDE SEQUENCE [LARGE SCALE GENOMIC DNA]</scope>
    <source>
        <strain evidence="7">DSM 10507 / JCM 14656 / S5a33</strain>
    </source>
</reference>
<gene>
    <name evidence="6" type="ORF">RUMHYD_00463</name>
</gene>
<protein>
    <recommendedName>
        <fullName evidence="5">ABC transporter domain-containing protein</fullName>
    </recommendedName>
</protein>
<dbReference type="Gene3D" id="3.40.50.300">
    <property type="entry name" value="P-loop containing nucleotide triphosphate hydrolases"/>
    <property type="match status" value="1"/>
</dbReference>
<feature type="domain" description="ABC transporter" evidence="5">
    <location>
        <begin position="14"/>
        <end position="264"/>
    </location>
</feature>
<dbReference type="GO" id="GO:0016887">
    <property type="term" value="F:ATP hydrolysis activity"/>
    <property type="evidence" value="ECO:0007669"/>
    <property type="project" value="InterPro"/>
</dbReference>
<dbReference type="CDD" id="cd03257">
    <property type="entry name" value="ABC_NikE_OppD_transporters"/>
    <property type="match status" value="1"/>
</dbReference>
<dbReference type="InterPro" id="IPR003439">
    <property type="entry name" value="ABC_transporter-like_ATP-bd"/>
</dbReference>
<dbReference type="NCBIfam" id="TIGR01727">
    <property type="entry name" value="oligo_HPY"/>
    <property type="match status" value="1"/>
</dbReference>
<evidence type="ECO:0000313" key="7">
    <source>
        <dbReference type="Proteomes" id="UP000003100"/>
    </source>
</evidence>
<dbReference type="PANTHER" id="PTHR43776">
    <property type="entry name" value="TRANSPORT ATP-BINDING PROTEIN"/>
    <property type="match status" value="1"/>
</dbReference>
<dbReference type="InterPro" id="IPR013563">
    <property type="entry name" value="Oligopep_ABC_C"/>
</dbReference>
<keyword evidence="3" id="KW-0547">Nucleotide-binding</keyword>
<reference evidence="6 7" key="2">
    <citation type="submission" date="2009-02" db="EMBL/GenBank/DDBJ databases">
        <title>Draft genome sequence of Blautia hydrogenotrophica DSM 10507 (Ruminococcus hydrogenotrophicus DSM 10507).</title>
        <authorList>
            <person name="Sudarsanam P."/>
            <person name="Ley R."/>
            <person name="Guruge J."/>
            <person name="Turnbaugh P.J."/>
            <person name="Mahowald M."/>
            <person name="Liep D."/>
            <person name="Gordon J."/>
        </authorList>
    </citation>
    <scope>NUCLEOTIDE SEQUENCE [LARGE SCALE GENOMIC DNA]</scope>
    <source>
        <strain evidence="7">DSM 10507 / JCM 14656 / S5a33</strain>
    </source>
</reference>
<dbReference type="InterPro" id="IPR027417">
    <property type="entry name" value="P-loop_NTPase"/>
</dbReference>
<dbReference type="GO" id="GO:0005524">
    <property type="term" value="F:ATP binding"/>
    <property type="evidence" value="ECO:0007669"/>
    <property type="project" value="UniProtKB-KW"/>
</dbReference>
<dbReference type="PANTHER" id="PTHR43776:SF7">
    <property type="entry name" value="D,D-DIPEPTIDE TRANSPORT ATP-BINDING PROTEIN DDPF-RELATED"/>
    <property type="match status" value="1"/>
</dbReference>
<evidence type="ECO:0000256" key="4">
    <source>
        <dbReference type="ARBA" id="ARBA00022840"/>
    </source>
</evidence>
<dbReference type="PROSITE" id="PS00211">
    <property type="entry name" value="ABC_TRANSPORTER_1"/>
    <property type="match status" value="1"/>
</dbReference>
<dbReference type="EMBL" id="ACBZ01000017">
    <property type="protein sequence ID" value="EEG50587.1"/>
    <property type="molecule type" value="Genomic_DNA"/>
</dbReference>
<dbReference type="eggNOG" id="COG4608">
    <property type="taxonomic scope" value="Bacteria"/>
</dbReference>
<dbReference type="Proteomes" id="UP000003100">
    <property type="component" value="Unassembled WGS sequence"/>
</dbReference>
<evidence type="ECO:0000256" key="2">
    <source>
        <dbReference type="ARBA" id="ARBA00022448"/>
    </source>
</evidence>
<keyword evidence="2" id="KW-0813">Transport</keyword>
<evidence type="ECO:0000256" key="1">
    <source>
        <dbReference type="ARBA" id="ARBA00005417"/>
    </source>
</evidence>
<dbReference type="SUPFAM" id="SSF52540">
    <property type="entry name" value="P-loop containing nucleoside triphosphate hydrolases"/>
    <property type="match status" value="1"/>
</dbReference>
<sequence>MLFCKGDRQMEFLLETDHLKKYYGKETASKGSRNSIVKAVDGVSLKIEKGRSLALIGESGSGKTTFGKLVAGLEKPSEGTISFLGKEVQNLKERDFRPFRRELQMIFQSSNGVFDPTYTIGESIREVMQNYMPMSPAEYEDAIDEILEKVGLEPAMKHRYVSQLSGGQCQRANIARALVLRPKLVICDEPVSSLDFSIRKQILNLLNDMQEEFGLTYLLITHDLSNVPYVCKAVAIMYQGKVVEYIDRTDCIWQLAFHPYTKLLFQSIPATDPRKRKIGMNDTELHISETAAVQGCCYQNRCSLCTKKCKIEEPELVLAGDEHWVACHHFENMK</sequence>
<dbReference type="PROSITE" id="PS50893">
    <property type="entry name" value="ABC_TRANSPORTER_2"/>
    <property type="match status" value="1"/>
</dbReference>
<dbReference type="HOGENOM" id="CLU_000604_1_23_9"/>
<dbReference type="PATRIC" id="fig|476272.21.peg.3469"/>
<keyword evidence="7" id="KW-1185">Reference proteome</keyword>
<dbReference type="GO" id="GO:0055085">
    <property type="term" value="P:transmembrane transport"/>
    <property type="evidence" value="ECO:0007669"/>
    <property type="project" value="UniProtKB-ARBA"/>
</dbReference>
<name>C0CHZ9_BLAHS</name>
<dbReference type="GO" id="GO:0015833">
    <property type="term" value="P:peptide transport"/>
    <property type="evidence" value="ECO:0007669"/>
    <property type="project" value="InterPro"/>
</dbReference>
<dbReference type="AlphaFoldDB" id="C0CHZ9"/>